<gene>
    <name evidence="9" type="ORF">PSNMU_V1.4_AUG-EV-PASAV3_0113840</name>
</gene>
<evidence type="ECO:0000256" key="4">
    <source>
        <dbReference type="ARBA" id="ARBA00022679"/>
    </source>
</evidence>
<keyword evidence="10" id="KW-1185">Reference proteome</keyword>
<dbReference type="Gene3D" id="3.40.640.10">
    <property type="entry name" value="Type I PLP-dependent aspartate aminotransferase-like (Major domain)"/>
    <property type="match status" value="1"/>
</dbReference>
<organism evidence="9 10">
    <name type="scientific">Pseudo-nitzschia multistriata</name>
    <dbReference type="NCBI Taxonomy" id="183589"/>
    <lineage>
        <taxon>Eukaryota</taxon>
        <taxon>Sar</taxon>
        <taxon>Stramenopiles</taxon>
        <taxon>Ochrophyta</taxon>
        <taxon>Bacillariophyta</taxon>
        <taxon>Bacillariophyceae</taxon>
        <taxon>Bacillariophycidae</taxon>
        <taxon>Bacillariales</taxon>
        <taxon>Bacillariaceae</taxon>
        <taxon>Pseudo-nitzschia</taxon>
    </lineage>
</organism>
<evidence type="ECO:0000256" key="2">
    <source>
        <dbReference type="ARBA" id="ARBA00007441"/>
    </source>
</evidence>
<dbReference type="InterPro" id="IPR015421">
    <property type="entry name" value="PyrdxlP-dep_Trfase_major"/>
</dbReference>
<keyword evidence="3" id="KW-0032">Aminotransferase</keyword>
<evidence type="ECO:0000313" key="9">
    <source>
        <dbReference type="EMBL" id="VEU44296.1"/>
    </source>
</evidence>
<comment type="cofactor">
    <cofactor evidence="1 6 7">
        <name>pyridoxal 5'-phosphate</name>
        <dbReference type="ChEBI" id="CHEBI:597326"/>
    </cofactor>
</comment>
<name>A0A448ZQJ6_9STRA</name>
<dbReference type="InterPro" id="IPR004838">
    <property type="entry name" value="NHTrfase_class1_PyrdxlP-BS"/>
</dbReference>
<evidence type="ECO:0000313" key="10">
    <source>
        <dbReference type="Proteomes" id="UP000291116"/>
    </source>
</evidence>
<feature type="domain" description="Aminotransferase class I/classII large" evidence="8">
    <location>
        <begin position="105"/>
        <end position="473"/>
    </location>
</feature>
<proteinExistence type="inferred from homology"/>
<dbReference type="PIRSF" id="PIRSF000517">
    <property type="entry name" value="Tyr_transaminase"/>
    <property type="match status" value="1"/>
</dbReference>
<evidence type="ECO:0000256" key="1">
    <source>
        <dbReference type="ARBA" id="ARBA00001933"/>
    </source>
</evidence>
<evidence type="ECO:0000256" key="6">
    <source>
        <dbReference type="PIRNR" id="PIRNR000517"/>
    </source>
</evidence>
<evidence type="ECO:0000256" key="7">
    <source>
        <dbReference type="PIRSR" id="PIRSR000517-1"/>
    </source>
</evidence>
<keyword evidence="4" id="KW-0808">Transferase</keyword>
<dbReference type="Proteomes" id="UP000291116">
    <property type="component" value="Unassembled WGS sequence"/>
</dbReference>
<dbReference type="AlphaFoldDB" id="A0A448ZQJ6"/>
<evidence type="ECO:0000256" key="5">
    <source>
        <dbReference type="ARBA" id="ARBA00022898"/>
    </source>
</evidence>
<dbReference type="GO" id="GO:0006572">
    <property type="term" value="P:L-tyrosine catabolic process"/>
    <property type="evidence" value="ECO:0007669"/>
    <property type="project" value="TreeGrafter"/>
</dbReference>
<protein>
    <recommendedName>
        <fullName evidence="8">Aminotransferase class I/classII large domain-containing protein</fullName>
    </recommendedName>
</protein>
<keyword evidence="5 6" id="KW-0663">Pyridoxal phosphate</keyword>
<reference evidence="9 10" key="1">
    <citation type="submission" date="2019-01" db="EMBL/GenBank/DDBJ databases">
        <authorList>
            <person name="Ferrante I. M."/>
        </authorList>
    </citation>
    <scope>NUCLEOTIDE SEQUENCE [LARGE SCALE GENOMIC DNA]</scope>
    <source>
        <strain evidence="9 10">B856</strain>
    </source>
</reference>
<feature type="modified residue" description="N6-(pyridoxal phosphate)lysine" evidence="7">
    <location>
        <position position="324"/>
    </location>
</feature>
<dbReference type="PROSITE" id="PS00105">
    <property type="entry name" value="AA_TRANSFER_CLASS_1"/>
    <property type="match status" value="1"/>
</dbReference>
<dbReference type="EMBL" id="CAACVS010000636">
    <property type="protein sequence ID" value="VEU44296.1"/>
    <property type="molecule type" value="Genomic_DNA"/>
</dbReference>
<dbReference type="InterPro" id="IPR005958">
    <property type="entry name" value="TyrNic_aminoTrfase"/>
</dbReference>
<sequence>MKTTIYYKTLPLYKGDAILSATGIPVTPPIGSCNAKRNAGMDPICLGRPAKLRKLEDEAEKEELLWLCPSSVKSNRTGLKNSVQRIIQPIIDGIKLGSQRTDKKDPISLASADSSFAHVPPCTKAIEAIVQAVVRKPHTTGYTHACGSPESRCAIASHHSSPEHQLSPEHVIVTNGCSGALELSLESLLDPGTTLLVPQPGLPLYEEISASIGANVIRYRLDPHQGWECDMNHLEEIMTSKNGNTCCRAIRAMVITNPSTHGSVFSETHLTQILGFALKYRIPIISDEVYGDLTFGSNRFHPMARLAAVHGRKVPIITTSGFSKQFLVPGWRIGWVAFQDNSYGSLREVEKGARRLANLQHGVSHLQQSVIPALLSVSTTPGLARWKEDFRNVLKSQATLLCSKLMNECHCLDIRSPPQGSMYAIVHLDLDCLDETIQDDMDFVRLLVREENVFVLPGSSFGVPGTFRVAYSSCERILEMASQRIINFCHRHRREKRRAHCNQ</sequence>
<dbReference type="GO" id="GO:0030170">
    <property type="term" value="F:pyridoxal phosphate binding"/>
    <property type="evidence" value="ECO:0007669"/>
    <property type="project" value="InterPro"/>
</dbReference>
<dbReference type="InterPro" id="IPR015422">
    <property type="entry name" value="PyrdxlP-dep_Trfase_small"/>
</dbReference>
<dbReference type="Pfam" id="PF00155">
    <property type="entry name" value="Aminotran_1_2"/>
    <property type="match status" value="1"/>
</dbReference>
<evidence type="ECO:0000256" key="3">
    <source>
        <dbReference type="ARBA" id="ARBA00022576"/>
    </source>
</evidence>
<dbReference type="CDD" id="cd00609">
    <property type="entry name" value="AAT_like"/>
    <property type="match status" value="1"/>
</dbReference>
<dbReference type="OrthoDB" id="7042322at2759"/>
<dbReference type="InterPro" id="IPR015424">
    <property type="entry name" value="PyrdxlP-dep_Trfase"/>
</dbReference>
<dbReference type="Gene3D" id="3.90.1150.10">
    <property type="entry name" value="Aspartate Aminotransferase, domain 1"/>
    <property type="match status" value="1"/>
</dbReference>
<accession>A0A448ZQJ6</accession>
<dbReference type="InterPro" id="IPR004839">
    <property type="entry name" value="Aminotransferase_I/II_large"/>
</dbReference>
<dbReference type="NCBIfam" id="TIGR01265">
    <property type="entry name" value="tyr_nico_aTase"/>
    <property type="match status" value="1"/>
</dbReference>
<dbReference type="PANTHER" id="PTHR45744">
    <property type="entry name" value="TYROSINE AMINOTRANSFERASE"/>
    <property type="match status" value="1"/>
</dbReference>
<comment type="similarity">
    <text evidence="2 6">Belongs to the class-I pyridoxal-phosphate-dependent aminotransferase family.</text>
</comment>
<dbReference type="GO" id="GO:0004838">
    <property type="term" value="F:L-tyrosine-2-oxoglutarate transaminase activity"/>
    <property type="evidence" value="ECO:0007669"/>
    <property type="project" value="TreeGrafter"/>
</dbReference>
<dbReference type="SUPFAM" id="SSF53383">
    <property type="entry name" value="PLP-dependent transferases"/>
    <property type="match status" value="1"/>
</dbReference>
<dbReference type="PANTHER" id="PTHR45744:SF2">
    <property type="entry name" value="TYROSINE AMINOTRANSFERASE"/>
    <property type="match status" value="1"/>
</dbReference>
<evidence type="ECO:0000259" key="8">
    <source>
        <dbReference type="Pfam" id="PF00155"/>
    </source>
</evidence>